<comment type="caution">
    <text evidence="1">The sequence shown here is derived from an EMBL/GenBank/DDBJ whole genome shotgun (WGS) entry which is preliminary data.</text>
</comment>
<proteinExistence type="predicted"/>
<name>A0A699QN99_TANCI</name>
<accession>A0A699QN99</accession>
<dbReference type="EMBL" id="BKCJ011010889">
    <property type="protein sequence ID" value="GFC66397.1"/>
    <property type="molecule type" value="Genomic_DNA"/>
</dbReference>
<dbReference type="GO" id="GO:0003964">
    <property type="term" value="F:RNA-directed DNA polymerase activity"/>
    <property type="evidence" value="ECO:0007669"/>
    <property type="project" value="UniProtKB-KW"/>
</dbReference>
<feature type="non-terminal residue" evidence="1">
    <location>
        <position position="1"/>
    </location>
</feature>
<sequence>KFPGQFRGYMLAEEEEVKDNEELKKVWEQLRNIIPQIVTQVTTNINNANGRGGDGGNNGCSYKTFTTCNPREFDGNSGAIALTRLIKKIESVFDNSGCTAGPESEICC</sequence>
<protein>
    <submittedName>
        <fullName evidence="1">Reverse transcriptase domain-containing protein</fullName>
    </submittedName>
</protein>
<dbReference type="AlphaFoldDB" id="A0A699QN99"/>
<keyword evidence="1" id="KW-0808">Transferase</keyword>
<reference evidence="1" key="1">
    <citation type="journal article" date="2019" name="Sci. Rep.">
        <title>Draft genome of Tanacetum cinerariifolium, the natural source of mosquito coil.</title>
        <authorList>
            <person name="Yamashiro T."/>
            <person name="Shiraishi A."/>
            <person name="Satake H."/>
            <person name="Nakayama K."/>
        </authorList>
    </citation>
    <scope>NUCLEOTIDE SEQUENCE</scope>
</reference>
<keyword evidence="1" id="KW-0548">Nucleotidyltransferase</keyword>
<gene>
    <name evidence="1" type="ORF">Tci_838367</name>
</gene>
<evidence type="ECO:0000313" key="1">
    <source>
        <dbReference type="EMBL" id="GFC66397.1"/>
    </source>
</evidence>
<keyword evidence="1" id="KW-0695">RNA-directed DNA polymerase</keyword>
<organism evidence="1">
    <name type="scientific">Tanacetum cinerariifolium</name>
    <name type="common">Dalmatian daisy</name>
    <name type="synonym">Chrysanthemum cinerariifolium</name>
    <dbReference type="NCBI Taxonomy" id="118510"/>
    <lineage>
        <taxon>Eukaryota</taxon>
        <taxon>Viridiplantae</taxon>
        <taxon>Streptophyta</taxon>
        <taxon>Embryophyta</taxon>
        <taxon>Tracheophyta</taxon>
        <taxon>Spermatophyta</taxon>
        <taxon>Magnoliopsida</taxon>
        <taxon>eudicotyledons</taxon>
        <taxon>Gunneridae</taxon>
        <taxon>Pentapetalae</taxon>
        <taxon>asterids</taxon>
        <taxon>campanulids</taxon>
        <taxon>Asterales</taxon>
        <taxon>Asteraceae</taxon>
        <taxon>Asteroideae</taxon>
        <taxon>Anthemideae</taxon>
        <taxon>Anthemidinae</taxon>
        <taxon>Tanacetum</taxon>
    </lineage>
</organism>